<accession>A0A544QYW6</accession>
<dbReference type="InterPro" id="IPR036822">
    <property type="entry name" value="CutC-like_dom_sf"/>
</dbReference>
<dbReference type="PANTHER" id="PTHR12598">
    <property type="entry name" value="COPPER HOMEOSTASIS PROTEIN CUTC"/>
    <property type="match status" value="1"/>
</dbReference>
<dbReference type="InterPro" id="IPR005627">
    <property type="entry name" value="CutC-like"/>
</dbReference>
<dbReference type="EMBL" id="SGJB01000001">
    <property type="protein sequence ID" value="TQQ85815.1"/>
    <property type="molecule type" value="Genomic_DNA"/>
</dbReference>
<dbReference type="PANTHER" id="PTHR12598:SF0">
    <property type="entry name" value="COPPER HOMEOSTASIS PROTEIN CUTC HOMOLOG"/>
    <property type="match status" value="1"/>
</dbReference>
<gene>
    <name evidence="2" type="primary">cutC</name>
    <name evidence="3" type="ORF">EXD82_00965</name>
</gene>
<protein>
    <recommendedName>
        <fullName evidence="2">PF03932 family protein CutC</fullName>
    </recommendedName>
</protein>
<evidence type="ECO:0000313" key="4">
    <source>
        <dbReference type="Proteomes" id="UP000317863"/>
    </source>
</evidence>
<dbReference type="CDD" id="cd04722">
    <property type="entry name" value="TIM_phosphate_binding"/>
    <property type="match status" value="1"/>
</dbReference>
<evidence type="ECO:0000313" key="3">
    <source>
        <dbReference type="EMBL" id="TQQ85815.1"/>
    </source>
</evidence>
<dbReference type="Gene3D" id="3.20.20.380">
    <property type="entry name" value="Copper homeostasis (CutC) domain"/>
    <property type="match status" value="1"/>
</dbReference>
<evidence type="ECO:0000256" key="1">
    <source>
        <dbReference type="ARBA" id="ARBA00007768"/>
    </source>
</evidence>
<comment type="caution">
    <text evidence="2">Once thought to be involved in copper homeostasis, experiments in E.coli have shown this is not the case.</text>
</comment>
<keyword evidence="4" id="KW-1185">Reference proteome</keyword>
<dbReference type="GO" id="GO:0005507">
    <property type="term" value="F:copper ion binding"/>
    <property type="evidence" value="ECO:0007669"/>
    <property type="project" value="TreeGrafter"/>
</dbReference>
<comment type="similarity">
    <text evidence="1 2">Belongs to the CutC family.</text>
</comment>
<dbReference type="AlphaFoldDB" id="A0A544QYW6"/>
<dbReference type="RefSeq" id="WP_142535042.1">
    <property type="nucleotide sequence ID" value="NZ_SGJB01000001.1"/>
</dbReference>
<dbReference type="HAMAP" id="MF_00795">
    <property type="entry name" value="CutC"/>
    <property type="match status" value="1"/>
</dbReference>
<keyword evidence="2" id="KW-0963">Cytoplasm</keyword>
<dbReference type="OrthoDB" id="9815677at2"/>
<dbReference type="GO" id="GO:0005737">
    <property type="term" value="C:cytoplasm"/>
    <property type="evidence" value="ECO:0007669"/>
    <property type="project" value="UniProtKB-SubCell"/>
</dbReference>
<proteinExistence type="inferred from homology"/>
<sequence length="250" mass="27896">MKKYVLECCVDSVESAIEAEKGGADRIELAANLIIGGTSPSMELYREIRKQTDIDIFVLLRPRFGDFNYTENEFKILKSEIAAFRDAGADGVVIGCLKEDGTLDMERMKELVDEAGHMHVSLHRAFDMTRDPFESLEQAKQLGIKTILTSGHKNTAPEGKELIKELVEKAGDDIEILVGSGVNADVIRDFMKDTEATAFHLSGKVTLESKMEYRKEGVNMGLPMMSEYEIIQTSADKIKQARDVIDANRK</sequence>
<organism evidence="3 4">
    <name type="scientific">Peptacetobacter hominis</name>
    <dbReference type="NCBI Taxonomy" id="2743610"/>
    <lineage>
        <taxon>Bacteria</taxon>
        <taxon>Bacillati</taxon>
        <taxon>Bacillota</taxon>
        <taxon>Clostridia</taxon>
        <taxon>Peptostreptococcales</taxon>
        <taxon>Peptostreptococcaceae</taxon>
        <taxon>Peptacetobacter</taxon>
    </lineage>
</organism>
<dbReference type="SUPFAM" id="SSF110395">
    <property type="entry name" value="CutC-like"/>
    <property type="match status" value="1"/>
</dbReference>
<comment type="caution">
    <text evidence="3">The sequence shown here is derived from an EMBL/GenBank/DDBJ whole genome shotgun (WGS) entry which is preliminary data.</text>
</comment>
<dbReference type="FunFam" id="3.20.20.380:FF:000001">
    <property type="entry name" value="Copper homeostasis protein CutC"/>
    <property type="match status" value="1"/>
</dbReference>
<dbReference type="Pfam" id="PF03932">
    <property type="entry name" value="CutC"/>
    <property type="match status" value="1"/>
</dbReference>
<name>A0A544QYW6_9FIRM</name>
<reference evidence="3 4" key="1">
    <citation type="submission" date="2019-02" db="EMBL/GenBank/DDBJ databases">
        <title>Peptostreptococcaceae bacterium ZHW00191 nov., a new bacterium isolated from the human gut.</title>
        <authorList>
            <person name="Zhou H.-W."/>
            <person name="Chen X.-J."/>
        </authorList>
    </citation>
    <scope>NUCLEOTIDE SEQUENCE [LARGE SCALE GENOMIC DNA]</scope>
    <source>
        <strain evidence="3 4">ZHW00191</strain>
    </source>
</reference>
<dbReference type="Proteomes" id="UP000317863">
    <property type="component" value="Unassembled WGS sequence"/>
</dbReference>
<evidence type="ECO:0000256" key="2">
    <source>
        <dbReference type="HAMAP-Rule" id="MF_00795"/>
    </source>
</evidence>
<comment type="subcellular location">
    <subcellularLocation>
        <location evidence="2">Cytoplasm</location>
    </subcellularLocation>
</comment>